<evidence type="ECO:0000313" key="4">
    <source>
        <dbReference type="Proteomes" id="UP000694300"/>
    </source>
</evidence>
<feature type="domain" description="IrrE N-terminal-like" evidence="1">
    <location>
        <begin position="11"/>
        <end position="93"/>
    </location>
</feature>
<reference evidence="3 4" key="1">
    <citation type="submission" date="2020-11" db="EMBL/GenBank/DDBJ databases">
        <title>Pseudonocardia abyssalis sp. nov. and Pseudonocardia oceani sp. nov., description and phylogenomic analysis of two novel actinomycetes isolated from the deep Southern Ocean.</title>
        <authorList>
            <person name="Parra J."/>
        </authorList>
    </citation>
    <scope>NUCLEOTIDE SEQUENCE [LARGE SCALE GENOMIC DNA]</scope>
    <source>
        <strain evidence="3">KRD-185</strain>
        <strain evidence="4">KRD185</strain>
    </source>
</reference>
<accession>A0ABS6ULB4</accession>
<dbReference type="Proteomes" id="UP000694300">
    <property type="component" value="Unassembled WGS sequence"/>
</dbReference>
<dbReference type="Pfam" id="PF06114">
    <property type="entry name" value="Peptidase_M78"/>
    <property type="match status" value="1"/>
</dbReference>
<dbReference type="RefSeq" id="WP_218596194.1">
    <property type="nucleotide sequence ID" value="NZ_JADQDE010000107.1"/>
</dbReference>
<dbReference type="InterPro" id="IPR010359">
    <property type="entry name" value="IrrE_HExxH"/>
</dbReference>
<dbReference type="EMBL" id="JADQDF010000003">
    <property type="protein sequence ID" value="MBW0132599.1"/>
    <property type="molecule type" value="Genomic_DNA"/>
</dbReference>
<protein>
    <submittedName>
        <fullName evidence="3">ImmA/IrrE family metallo-endopeptidase</fullName>
    </submittedName>
</protein>
<comment type="caution">
    <text evidence="3">The sequence shown here is derived from an EMBL/GenBank/DDBJ whole genome shotgun (WGS) entry which is preliminary data.</text>
</comment>
<name>A0ABS6ULB4_9PSEU</name>
<keyword evidence="4" id="KW-1185">Reference proteome</keyword>
<evidence type="ECO:0000313" key="3">
    <source>
        <dbReference type="EMBL" id="MBW0132599.1"/>
    </source>
</evidence>
<sequence>MGATVFGESLVAIAPDLTPNEWRSTLAHELVHLARGPVSTERAAVEEHQVQKETARMLVPAGPALAQLDRQWTEQEIQDLAARFAVDRDTVETALRAPIFMPLPRPRSN</sequence>
<organism evidence="3 4">
    <name type="scientific">Pseudonocardia oceani</name>
    <dbReference type="NCBI Taxonomy" id="2792013"/>
    <lineage>
        <taxon>Bacteria</taxon>
        <taxon>Bacillati</taxon>
        <taxon>Actinomycetota</taxon>
        <taxon>Actinomycetes</taxon>
        <taxon>Pseudonocardiales</taxon>
        <taxon>Pseudonocardiaceae</taxon>
        <taxon>Pseudonocardia</taxon>
    </lineage>
</organism>
<evidence type="ECO:0000313" key="2">
    <source>
        <dbReference type="EMBL" id="MBW0131234.1"/>
    </source>
</evidence>
<dbReference type="EMBL" id="JADQDF010000001">
    <property type="protein sequence ID" value="MBW0131234.1"/>
    <property type="molecule type" value="Genomic_DNA"/>
</dbReference>
<proteinExistence type="predicted"/>
<gene>
    <name evidence="2" type="ORF">I4I82_26640</name>
    <name evidence="3" type="ORF">I4I82_33670</name>
</gene>
<evidence type="ECO:0000259" key="1">
    <source>
        <dbReference type="Pfam" id="PF06114"/>
    </source>
</evidence>